<name>V5NYT3_9ALPH</name>
<evidence type="ECO:0000313" key="2">
    <source>
        <dbReference type="Proteomes" id="UP000325782"/>
    </source>
</evidence>
<keyword evidence="2" id="KW-1185">Reference proteome</keyword>
<organism evidence="1 2">
    <name type="scientific">Chelonid alphaherpesvirus 5</name>
    <dbReference type="NCBI Taxonomy" id="702736"/>
    <lineage>
        <taxon>Viruses</taxon>
        <taxon>Duplodnaviria</taxon>
        <taxon>Heunggongvirae</taxon>
        <taxon>Peploviricota</taxon>
        <taxon>Herviviricetes</taxon>
        <taxon>Herpesvirales</taxon>
        <taxon>Orthoherpesviridae</taxon>
        <taxon>Alphaherpesvirinae</taxon>
        <taxon>Scutavirus</taxon>
        <taxon>Scutavirus chelonidalpha5</taxon>
    </lineage>
</organism>
<dbReference type="GeneID" id="80532730"/>
<gene>
    <name evidence="1" type="primary">HP31</name>
</gene>
<proteinExistence type="predicted"/>
<dbReference type="Proteomes" id="UP000325782">
    <property type="component" value="Segment"/>
</dbReference>
<reference evidence="1 2" key="1">
    <citation type="journal article" date="2012" name="PLoS ONE">
        <title>The genome of Chelonid herpesvirus 5 harbors atypical genes.</title>
        <authorList>
            <person name="Ackermann M."/>
            <person name="Koriabine M."/>
            <person name="Hartmann-Fritsch F."/>
            <person name="de Jong P.J."/>
            <person name="Lewis T.D."/>
            <person name="Schetle N."/>
            <person name="Work T.M."/>
            <person name="Dagenais J."/>
            <person name="Balazs G.H."/>
            <person name="Leong J.A."/>
        </authorList>
    </citation>
    <scope>NUCLEOTIDE SEQUENCE [LARGE SCALE GENOMIC DNA]</scope>
</reference>
<protein>
    <submittedName>
        <fullName evidence="1">Uncharacterized protein</fullName>
    </submittedName>
</protein>
<dbReference type="KEGG" id="vg:80532730"/>
<dbReference type="RefSeq" id="YP_010795570.1">
    <property type="nucleotide sequence ID" value="NC_075701.1"/>
</dbReference>
<sequence>MVVYFLSGCSWRTNLQFKGHVHFSEIAFHAANVEVVVIFVGHRPQEQIKNVFLRLLLRKSVLFAVSQCHASLWGPTRHGLMTTAIVQKQPFHAGDRVVFIGHVAPRPARERQIAPGLASYILGVAIHGIESLGSRSGRPPSPNGAGGRKESFPVFVLNDAFKKRIFGFWQQLHP</sequence>
<accession>V5NYT3</accession>
<evidence type="ECO:0000313" key="1">
    <source>
        <dbReference type="EMBL" id="AHA93378.1"/>
    </source>
</evidence>
<dbReference type="EMBL" id="HQ878327">
    <property type="protein sequence ID" value="AHA93378.1"/>
    <property type="molecule type" value="Genomic_DNA"/>
</dbReference>